<organism evidence="2 3">
    <name type="scientific">Streptomyces antimycoticus</name>
    <dbReference type="NCBI Taxonomy" id="68175"/>
    <lineage>
        <taxon>Bacteria</taxon>
        <taxon>Bacillati</taxon>
        <taxon>Actinomycetota</taxon>
        <taxon>Actinomycetes</taxon>
        <taxon>Kitasatosporales</taxon>
        <taxon>Streptomycetaceae</taxon>
        <taxon>Streptomyces</taxon>
        <taxon>Streptomyces violaceusniger group</taxon>
    </lineage>
</organism>
<dbReference type="AlphaFoldDB" id="A0A499UMZ2"/>
<sequence>MTEAAPGTSRQAAVSKGETLSDQAAGNEESQDRGQGVQA</sequence>
<accession>A0A499UMZ2</accession>
<proteinExistence type="predicted"/>
<reference evidence="2 3" key="1">
    <citation type="journal article" date="2020" name="Int. J. Syst. Evol. Microbiol.">
        <title>Reclassification of Streptomyces castelarensis and Streptomyces sporoclivatus as later heterotypic synonyms of Streptomyces antimycoticus.</title>
        <authorList>
            <person name="Komaki H."/>
            <person name="Tamura T."/>
        </authorList>
    </citation>
    <scope>NUCLEOTIDE SEQUENCE [LARGE SCALE GENOMIC DNA]</scope>
    <source>
        <strain evidence="2 3">NBRC 100767</strain>
    </source>
</reference>
<feature type="region of interest" description="Disordered" evidence="1">
    <location>
        <begin position="1"/>
        <end position="39"/>
    </location>
</feature>
<evidence type="ECO:0000256" key="1">
    <source>
        <dbReference type="SAM" id="MobiDB-lite"/>
    </source>
</evidence>
<evidence type="ECO:0000313" key="2">
    <source>
        <dbReference type="EMBL" id="BBJ41870.1"/>
    </source>
</evidence>
<gene>
    <name evidence="2" type="ORF">SSPO_045880</name>
</gene>
<protein>
    <submittedName>
        <fullName evidence="2">Uncharacterized protein</fullName>
    </submittedName>
</protein>
<feature type="compositionally biased region" description="Polar residues" evidence="1">
    <location>
        <begin position="8"/>
        <end position="24"/>
    </location>
</feature>
<dbReference type="Proteomes" id="UP000463951">
    <property type="component" value="Chromosome"/>
</dbReference>
<evidence type="ECO:0000313" key="3">
    <source>
        <dbReference type="Proteomes" id="UP000463951"/>
    </source>
</evidence>
<name>A0A499UMZ2_9ACTN</name>
<dbReference type="EMBL" id="AP019620">
    <property type="protein sequence ID" value="BBJ41870.1"/>
    <property type="molecule type" value="Genomic_DNA"/>
</dbReference>